<dbReference type="STRING" id="933852.A0A0C2WX55"/>
<dbReference type="HOGENOM" id="CLU_105983_0_0_1"/>
<keyword evidence="6 10" id="KW-0862">Zinc</keyword>
<comment type="subcellular location">
    <subcellularLocation>
        <location evidence="2 10">Nucleus</location>
    </subcellularLocation>
</comment>
<dbReference type="InterPro" id="IPR038567">
    <property type="entry name" value="T_Elf1_sf"/>
</dbReference>
<evidence type="ECO:0000256" key="9">
    <source>
        <dbReference type="ARBA" id="ARBA00023242"/>
    </source>
</evidence>
<sequence>MGKRKKSSRKPGGSKKKEPLETTFSCIFCHHEKSVACKIDKKELIGHLFCKICGQSFQTRANYLTEPVDIFADWIDSSEAASKLAAQRGPISPIVASAGAATSRAPRNAALEDIDEQDAAPRRRFVQADSDEED</sequence>
<gene>
    <name evidence="12" type="ORF">M408DRAFT_328212</name>
</gene>
<evidence type="ECO:0000256" key="7">
    <source>
        <dbReference type="ARBA" id="ARBA00023015"/>
    </source>
</evidence>
<comment type="similarity">
    <text evidence="3 10">Belongs to the ELOF1 family.</text>
</comment>
<dbReference type="EMBL" id="KN824284">
    <property type="protein sequence ID" value="KIM30688.1"/>
    <property type="molecule type" value="Genomic_DNA"/>
</dbReference>
<dbReference type="Proteomes" id="UP000054097">
    <property type="component" value="Unassembled WGS sequence"/>
</dbReference>
<evidence type="ECO:0000256" key="3">
    <source>
        <dbReference type="ARBA" id="ARBA00009730"/>
    </source>
</evidence>
<evidence type="ECO:0000256" key="6">
    <source>
        <dbReference type="ARBA" id="ARBA00022833"/>
    </source>
</evidence>
<evidence type="ECO:0000313" key="13">
    <source>
        <dbReference type="Proteomes" id="UP000054097"/>
    </source>
</evidence>
<dbReference type="FunFam" id="2.20.25.190:FF:000001">
    <property type="entry name" value="Transcription elongation factor 1 homolog"/>
    <property type="match status" value="1"/>
</dbReference>
<keyword evidence="7 10" id="KW-0805">Transcription regulation</keyword>
<reference evidence="13" key="2">
    <citation type="submission" date="2015-01" db="EMBL/GenBank/DDBJ databases">
        <title>Evolutionary Origins and Diversification of the Mycorrhizal Mutualists.</title>
        <authorList>
            <consortium name="DOE Joint Genome Institute"/>
            <consortium name="Mycorrhizal Genomics Consortium"/>
            <person name="Kohler A."/>
            <person name="Kuo A."/>
            <person name="Nagy L.G."/>
            <person name="Floudas D."/>
            <person name="Copeland A."/>
            <person name="Barry K.W."/>
            <person name="Cichocki N."/>
            <person name="Veneault-Fourrey C."/>
            <person name="LaButti K."/>
            <person name="Lindquist E.A."/>
            <person name="Lipzen A."/>
            <person name="Lundell T."/>
            <person name="Morin E."/>
            <person name="Murat C."/>
            <person name="Riley R."/>
            <person name="Ohm R."/>
            <person name="Sun H."/>
            <person name="Tunlid A."/>
            <person name="Henrissat B."/>
            <person name="Grigoriev I.V."/>
            <person name="Hibbett D.S."/>
            <person name="Martin F."/>
        </authorList>
    </citation>
    <scope>NUCLEOTIDE SEQUENCE [LARGE SCALE GENOMIC DNA]</scope>
    <source>
        <strain evidence="13">MAFF 305830</strain>
    </source>
</reference>
<dbReference type="InterPro" id="IPR007808">
    <property type="entry name" value="Elf1"/>
</dbReference>
<accession>A0A0C2WX55</accession>
<reference evidence="12 13" key="1">
    <citation type="submission" date="2014-04" db="EMBL/GenBank/DDBJ databases">
        <authorList>
            <consortium name="DOE Joint Genome Institute"/>
            <person name="Kuo A."/>
            <person name="Zuccaro A."/>
            <person name="Kohler A."/>
            <person name="Nagy L.G."/>
            <person name="Floudas D."/>
            <person name="Copeland A."/>
            <person name="Barry K.W."/>
            <person name="Cichocki N."/>
            <person name="Veneault-Fourrey C."/>
            <person name="LaButti K."/>
            <person name="Lindquist E.A."/>
            <person name="Lipzen A."/>
            <person name="Lundell T."/>
            <person name="Morin E."/>
            <person name="Murat C."/>
            <person name="Sun H."/>
            <person name="Tunlid A."/>
            <person name="Henrissat B."/>
            <person name="Grigoriev I.V."/>
            <person name="Hibbett D.S."/>
            <person name="Martin F."/>
            <person name="Nordberg H.P."/>
            <person name="Cantor M.N."/>
            <person name="Hua S.X."/>
        </authorList>
    </citation>
    <scope>NUCLEOTIDE SEQUENCE [LARGE SCALE GENOMIC DNA]</scope>
    <source>
        <strain evidence="12 13">MAFF 305830</strain>
    </source>
</reference>
<dbReference type="Gene3D" id="2.20.25.190">
    <property type="match status" value="1"/>
</dbReference>
<dbReference type="AlphaFoldDB" id="A0A0C2WX55"/>
<dbReference type="OrthoDB" id="445983at2759"/>
<evidence type="ECO:0000256" key="4">
    <source>
        <dbReference type="ARBA" id="ARBA00022723"/>
    </source>
</evidence>
<evidence type="ECO:0000256" key="11">
    <source>
        <dbReference type="SAM" id="MobiDB-lite"/>
    </source>
</evidence>
<comment type="function">
    <text evidence="1 10">Transcription elongation factor implicated in the maintenance of proper chromatin structure in actively transcribed regions.</text>
</comment>
<keyword evidence="4 10" id="KW-0479">Metal-binding</keyword>
<keyword evidence="13" id="KW-1185">Reference proteome</keyword>
<keyword evidence="5 10" id="KW-0863">Zinc-finger</keyword>
<dbReference type="Pfam" id="PF05129">
    <property type="entry name" value="Zn_ribbon_Elf1"/>
    <property type="match status" value="1"/>
</dbReference>
<evidence type="ECO:0000256" key="2">
    <source>
        <dbReference type="ARBA" id="ARBA00004123"/>
    </source>
</evidence>
<protein>
    <recommendedName>
        <fullName evidence="10">Transcription elongation factor 1 homolog</fullName>
    </recommendedName>
</protein>
<dbReference type="PANTHER" id="PTHR20934">
    <property type="entry name" value="TRANSCRIPTION ELONGATION FACTOR 1 HOMOLOG"/>
    <property type="match status" value="1"/>
</dbReference>
<dbReference type="GO" id="GO:0000993">
    <property type="term" value="F:RNA polymerase II complex binding"/>
    <property type="evidence" value="ECO:0007669"/>
    <property type="project" value="TreeGrafter"/>
</dbReference>
<evidence type="ECO:0000256" key="10">
    <source>
        <dbReference type="RuleBase" id="RU364033"/>
    </source>
</evidence>
<keyword evidence="9 10" id="KW-0539">Nucleus</keyword>
<organism evidence="12 13">
    <name type="scientific">Serendipita vermifera MAFF 305830</name>
    <dbReference type="NCBI Taxonomy" id="933852"/>
    <lineage>
        <taxon>Eukaryota</taxon>
        <taxon>Fungi</taxon>
        <taxon>Dikarya</taxon>
        <taxon>Basidiomycota</taxon>
        <taxon>Agaricomycotina</taxon>
        <taxon>Agaricomycetes</taxon>
        <taxon>Sebacinales</taxon>
        <taxon>Serendipitaceae</taxon>
        <taxon>Serendipita</taxon>
    </lineage>
</organism>
<dbReference type="GO" id="GO:0008023">
    <property type="term" value="C:transcription elongation factor complex"/>
    <property type="evidence" value="ECO:0007669"/>
    <property type="project" value="TreeGrafter"/>
</dbReference>
<evidence type="ECO:0000256" key="5">
    <source>
        <dbReference type="ARBA" id="ARBA00022771"/>
    </source>
</evidence>
<evidence type="ECO:0000313" key="12">
    <source>
        <dbReference type="EMBL" id="KIM30688.1"/>
    </source>
</evidence>
<proteinExistence type="inferred from homology"/>
<evidence type="ECO:0000256" key="8">
    <source>
        <dbReference type="ARBA" id="ARBA00023163"/>
    </source>
</evidence>
<dbReference type="PANTHER" id="PTHR20934:SF0">
    <property type="entry name" value="TRANSCRIPTION ELONGATION FACTOR 1 HOMOLOG"/>
    <property type="match status" value="1"/>
</dbReference>
<keyword evidence="8 10" id="KW-0804">Transcription</keyword>
<feature type="region of interest" description="Disordered" evidence="11">
    <location>
        <begin position="106"/>
        <end position="134"/>
    </location>
</feature>
<dbReference type="SUPFAM" id="SSF57783">
    <property type="entry name" value="Zinc beta-ribbon"/>
    <property type="match status" value="1"/>
</dbReference>
<evidence type="ECO:0000256" key="1">
    <source>
        <dbReference type="ARBA" id="ARBA00003357"/>
    </source>
</evidence>
<name>A0A0C2WX55_SERVB</name>
<dbReference type="GO" id="GO:0006368">
    <property type="term" value="P:transcription elongation by RNA polymerase II"/>
    <property type="evidence" value="ECO:0007669"/>
    <property type="project" value="TreeGrafter"/>
</dbReference>
<dbReference type="GO" id="GO:0008270">
    <property type="term" value="F:zinc ion binding"/>
    <property type="evidence" value="ECO:0007669"/>
    <property type="project" value="UniProtKB-KW"/>
</dbReference>